<dbReference type="Proteomes" id="UP001218231">
    <property type="component" value="Chromosome"/>
</dbReference>
<name>A0ABY7TXC5_9SPHN</name>
<proteinExistence type="predicted"/>
<protein>
    <submittedName>
        <fullName evidence="1">Uncharacterized protein</fullName>
    </submittedName>
</protein>
<sequence>MAALLPLFVPVSAGAQTPLTQNVVQSYADLVGLAESSPLVVFAELKKVIPIPLPRDSSPFLTVQRAYVEAQGIDLLSGTGSVSASVRYLADIRLDSRHKIPNPRKQMVLIFARHGTTPGDIQLVAPDAQLPWSQPLEAQVRKILADLAAPDSPPRITGINMALYQQGDLAGEGETQIFLTTAKGTPAAIIVQHKPNQPSRWSASFSEVVDAANAPPAQGTLEWYRLACSLPETLPASANLGETQDAKDQAVADYLLVRRDLGPCTRTRVAWGGDIAKPAK</sequence>
<evidence type="ECO:0000313" key="2">
    <source>
        <dbReference type="Proteomes" id="UP001218231"/>
    </source>
</evidence>
<accession>A0ABY7TXC5</accession>
<gene>
    <name evidence="1" type="ORF">PQ457_01230</name>
</gene>
<evidence type="ECO:0000313" key="1">
    <source>
        <dbReference type="EMBL" id="WCT77633.1"/>
    </source>
</evidence>
<reference evidence="1 2" key="1">
    <citation type="submission" date="2023-02" db="EMBL/GenBank/DDBJ databases">
        <title>Genome sequence of Novosphingobium humi KACC 19094.</title>
        <authorList>
            <person name="Kim S."/>
            <person name="Heo J."/>
            <person name="Kwon S.-W."/>
        </authorList>
    </citation>
    <scope>NUCLEOTIDE SEQUENCE [LARGE SCALE GENOMIC DNA]</scope>
    <source>
        <strain evidence="1 2">KACC 19094</strain>
    </source>
</reference>
<organism evidence="1 2">
    <name type="scientific">Novosphingobium humi</name>
    <dbReference type="NCBI Taxonomy" id="2282397"/>
    <lineage>
        <taxon>Bacteria</taxon>
        <taxon>Pseudomonadati</taxon>
        <taxon>Pseudomonadota</taxon>
        <taxon>Alphaproteobacteria</taxon>
        <taxon>Sphingomonadales</taxon>
        <taxon>Sphingomonadaceae</taxon>
        <taxon>Novosphingobium</taxon>
    </lineage>
</organism>
<keyword evidence="2" id="KW-1185">Reference proteome</keyword>
<dbReference type="EMBL" id="CP117417">
    <property type="protein sequence ID" value="WCT77633.1"/>
    <property type="molecule type" value="Genomic_DNA"/>
</dbReference>
<dbReference type="RefSeq" id="WP_273618001.1">
    <property type="nucleotide sequence ID" value="NZ_CP103868.1"/>
</dbReference>